<dbReference type="EMBL" id="LXQD01000309">
    <property type="protein sequence ID" value="RCJ26175.1"/>
    <property type="molecule type" value="Genomic_DNA"/>
</dbReference>
<dbReference type="Proteomes" id="UP000252107">
    <property type="component" value="Unassembled WGS sequence"/>
</dbReference>
<reference evidence="1" key="1">
    <citation type="submission" date="2016-04" db="EMBL/GenBank/DDBJ databases">
        <authorList>
            <person name="Tabuchi Yagui T.R."/>
        </authorList>
    </citation>
    <scope>NUCLEOTIDE SEQUENCE [LARGE SCALE GENOMIC DNA]</scope>
    <source>
        <strain evidence="1">NIES-26</strain>
    </source>
</reference>
<sequence length="87" mass="10156">MSVEQELLEKWRVLSPDKQQQVMEFVEFLHLKTLDPSVLTRTHKTNVGERLRQIRAKIVASAEPLLNQQEIEKEMANRRGGLQDTDE</sequence>
<gene>
    <name evidence="1" type="ORF">A6770_26545</name>
</gene>
<name>A0A367QQ03_9NOSO</name>
<evidence type="ECO:0000313" key="2">
    <source>
        <dbReference type="Proteomes" id="UP000252107"/>
    </source>
</evidence>
<dbReference type="AlphaFoldDB" id="A0A367QQ03"/>
<accession>A0A367QQ03</accession>
<protein>
    <recommendedName>
        <fullName evidence="3">DUF2281 domain-containing protein</fullName>
    </recommendedName>
</protein>
<comment type="caution">
    <text evidence="1">The sequence shown here is derived from an EMBL/GenBank/DDBJ whole genome shotgun (WGS) entry which is preliminary data.</text>
</comment>
<evidence type="ECO:0000313" key="1">
    <source>
        <dbReference type="EMBL" id="RCJ26175.1"/>
    </source>
</evidence>
<evidence type="ECO:0008006" key="3">
    <source>
        <dbReference type="Google" id="ProtNLM"/>
    </source>
</evidence>
<keyword evidence="2" id="KW-1185">Reference proteome</keyword>
<organism evidence="1 2">
    <name type="scientific">Nostoc minutum NIES-26</name>
    <dbReference type="NCBI Taxonomy" id="1844469"/>
    <lineage>
        <taxon>Bacteria</taxon>
        <taxon>Bacillati</taxon>
        <taxon>Cyanobacteriota</taxon>
        <taxon>Cyanophyceae</taxon>
        <taxon>Nostocales</taxon>
        <taxon>Nostocaceae</taxon>
        <taxon>Nostoc</taxon>
    </lineage>
</organism>
<proteinExistence type="predicted"/>